<gene>
    <name evidence="4" type="ORF">AURANDRAFT_64640</name>
</gene>
<evidence type="ECO:0000313" key="5">
    <source>
        <dbReference type="Proteomes" id="UP000002729"/>
    </source>
</evidence>
<evidence type="ECO:0000256" key="1">
    <source>
        <dbReference type="ARBA" id="ARBA00023180"/>
    </source>
</evidence>
<proteinExistence type="predicted"/>
<dbReference type="Gene3D" id="2.60.120.620">
    <property type="entry name" value="q2cbj1_9rhob like domain"/>
    <property type="match status" value="1"/>
</dbReference>
<dbReference type="EMBL" id="GL833130">
    <property type="protein sequence ID" value="EGB07782.1"/>
    <property type="molecule type" value="Genomic_DNA"/>
</dbReference>
<dbReference type="Proteomes" id="UP000002729">
    <property type="component" value="Unassembled WGS sequence"/>
</dbReference>
<sequence>MIHSLLLLLLPSCALAAALAAPPEQIHLALTESAGSMRTLHSAVLDGLRDGFEYEYVVASARNESSPTLAFRYREGATELSLLAYGDMGVINSAGTIKVADALASSGRYDLFLNVGDTSYANDVGERGNNSWVFDEHFRNIQGHVSTMPFMTVPGNHEAQYDYAPYINRLPMPRMARASKQLAPFYYAFDYGPAHFIAYSSEEGHSLKKDSEQWRFIAADLEAANKNRAARPWIVAFTHHPMYCSDLITESTRCRKEAFAYRRDLEDLFHEHKLDLHISGHNHQYERSVGVYGCDEKGTKKCELSAETHNHELPIYIVNGAGGDTEGIDPTWVPEFLAPFRAFHASGLRTGLATVDLNLTHLVWRFQYTGRGAWPHSRYVILRGCLGDVAPLRATITDMLKSAGIDLSDATTYHTGEKWHLWDSSKANSNSEGAHARLPRAIDLPGLDRLRRHLDALHGCADWKFIDDGHCMLGKWATDTVHVRYPRPEKKPWRPPALGYHIDGAHFDPHYYDSPEQSAIVLPVVSDVARGGGSTVVVPGSHRRVRDRLANSGGLSYVGLFALAHWIGLRAKLAGACLETAPCDAGDVLVMHPLLVHSASANATAAPRLAFNMGVRCASLFAVHWTHVPKAGGTAMASLARRVACKKNPALATWVPPGGADPVHLNPCCVPRLCVSEISCYASSSTCPFVTGIGRHTSSMANLVDMPCCAREWFAKTRTSFFRSALRPPMSDEEMRRRSYARVHGKWAQVDRYGNATAASGNAGALSRMRSYDVWPLESRVAFFARVAVPLDMIEKRIRDVGVRGDDREAQRRLIMLARRESVEKDMTEKSPEHTGFCHRASHAIWAGAVAEQVHDWADAPDGMDLATAARERPCCGLRQPGDSSMTLLRNPFTRAASAYFYRGHSPNNDLYGLRPGLWGTSSERFEGRGTKRFKHYSFREFAEAEEYRDIATKMFGDPTGCDKARRCRGRSNCVVLTACHGYRNASSYLGPAHVDAAFRALRRHAFFGLLEAYNSSVRLALREFDVAPASKDRDFMASRSSGSLKQQCSGAKALRVNATVCRGYFDLNRNDFALYERVHREFCGRLDANDLMGHPNVREELGRARLCGDVDFSDVEDVCGPLEAPDVVAKLDALRDKCGRLKVERAWTWGF</sequence>
<keyword evidence="2" id="KW-0732">Signal</keyword>
<dbReference type="CDD" id="cd00839">
    <property type="entry name" value="MPP_PAPs"/>
    <property type="match status" value="1"/>
</dbReference>
<dbReference type="PANTHER" id="PTHR45867:SF3">
    <property type="entry name" value="ACID PHOSPHATASE TYPE 7"/>
    <property type="match status" value="1"/>
</dbReference>
<dbReference type="KEGG" id="aaf:AURANDRAFT_64640"/>
<dbReference type="AlphaFoldDB" id="F0YB25"/>
<feature type="chain" id="PRO_5003260902" description="Calcineurin-like phosphoesterase domain-containing protein" evidence="2">
    <location>
        <begin position="21"/>
        <end position="1152"/>
    </location>
</feature>
<dbReference type="InParanoid" id="F0YB25"/>
<feature type="signal peptide" evidence="2">
    <location>
        <begin position="1"/>
        <end position="20"/>
    </location>
</feature>
<dbReference type="InterPro" id="IPR004843">
    <property type="entry name" value="Calcineurin-like_PHP"/>
</dbReference>
<evidence type="ECO:0000313" key="4">
    <source>
        <dbReference type="EMBL" id="EGB07782.1"/>
    </source>
</evidence>
<keyword evidence="1" id="KW-0325">Glycoprotein</keyword>
<protein>
    <recommendedName>
        <fullName evidence="3">Calcineurin-like phosphoesterase domain-containing protein</fullName>
    </recommendedName>
</protein>
<dbReference type="Gene3D" id="3.60.21.10">
    <property type="match status" value="1"/>
</dbReference>
<dbReference type="GeneID" id="20224934"/>
<accession>F0YB25</accession>
<reference evidence="4 5" key="1">
    <citation type="journal article" date="2011" name="Proc. Natl. Acad. Sci. U.S.A.">
        <title>Niche of harmful alga Aureococcus anophagefferens revealed through ecogenomics.</title>
        <authorList>
            <person name="Gobler C.J."/>
            <person name="Berry D.L."/>
            <person name="Dyhrman S.T."/>
            <person name="Wilhelm S.W."/>
            <person name="Salamov A."/>
            <person name="Lobanov A.V."/>
            <person name="Zhang Y."/>
            <person name="Collier J.L."/>
            <person name="Wurch L.L."/>
            <person name="Kustka A.B."/>
            <person name="Dill B.D."/>
            <person name="Shah M."/>
            <person name="VerBerkmoes N.C."/>
            <person name="Kuo A."/>
            <person name="Terry A."/>
            <person name="Pangilinan J."/>
            <person name="Lindquist E.A."/>
            <person name="Lucas S."/>
            <person name="Paulsen I.T."/>
            <person name="Hattenrath-Lehmann T.K."/>
            <person name="Talmage S.C."/>
            <person name="Walker E.A."/>
            <person name="Koch F."/>
            <person name="Burson A.M."/>
            <person name="Marcoval M.A."/>
            <person name="Tang Y.Z."/>
            <person name="Lecleir G.R."/>
            <person name="Coyne K.J."/>
            <person name="Berg G.M."/>
            <person name="Bertrand E.M."/>
            <person name="Saito M.A."/>
            <person name="Gladyshev V.N."/>
            <person name="Grigoriev I.V."/>
        </authorList>
    </citation>
    <scope>NUCLEOTIDE SEQUENCE [LARGE SCALE GENOMIC DNA]</scope>
    <source>
        <strain evidence="5">CCMP 1984</strain>
    </source>
</reference>
<feature type="domain" description="Calcineurin-like phosphoesterase" evidence="3">
    <location>
        <begin position="82"/>
        <end position="285"/>
    </location>
</feature>
<dbReference type="OrthoDB" id="45007at2759"/>
<dbReference type="Gene3D" id="3.40.50.300">
    <property type="entry name" value="P-loop containing nucleotide triphosphate hydrolases"/>
    <property type="match status" value="1"/>
</dbReference>
<keyword evidence="5" id="KW-1185">Reference proteome</keyword>
<dbReference type="InterPro" id="IPR029052">
    <property type="entry name" value="Metallo-depent_PP-like"/>
</dbReference>
<name>F0YB25_AURAN</name>
<dbReference type="PANTHER" id="PTHR45867">
    <property type="entry name" value="PURPLE ACID PHOSPHATASE"/>
    <property type="match status" value="1"/>
</dbReference>
<dbReference type="Pfam" id="PF05721">
    <property type="entry name" value="PhyH"/>
    <property type="match status" value="1"/>
</dbReference>
<organism evidence="5">
    <name type="scientific">Aureococcus anophagefferens</name>
    <name type="common">Harmful bloom alga</name>
    <dbReference type="NCBI Taxonomy" id="44056"/>
    <lineage>
        <taxon>Eukaryota</taxon>
        <taxon>Sar</taxon>
        <taxon>Stramenopiles</taxon>
        <taxon>Ochrophyta</taxon>
        <taxon>Pelagophyceae</taxon>
        <taxon>Pelagomonadales</taxon>
        <taxon>Pelagomonadaceae</taxon>
        <taxon>Aureococcus</taxon>
    </lineage>
</organism>
<dbReference type="Pfam" id="PF00149">
    <property type="entry name" value="Metallophos"/>
    <property type="match status" value="1"/>
</dbReference>
<dbReference type="eggNOG" id="KOG1378">
    <property type="taxonomic scope" value="Eukaryota"/>
</dbReference>
<dbReference type="GO" id="GO:0016787">
    <property type="term" value="F:hydrolase activity"/>
    <property type="evidence" value="ECO:0007669"/>
    <property type="project" value="InterPro"/>
</dbReference>
<dbReference type="SUPFAM" id="SSF56300">
    <property type="entry name" value="Metallo-dependent phosphatases"/>
    <property type="match status" value="1"/>
</dbReference>
<dbReference type="SUPFAM" id="SSF51197">
    <property type="entry name" value="Clavaminate synthase-like"/>
    <property type="match status" value="1"/>
</dbReference>
<dbReference type="InterPro" id="IPR027417">
    <property type="entry name" value="P-loop_NTPase"/>
</dbReference>
<dbReference type="InterPro" id="IPR041792">
    <property type="entry name" value="MPP_PAP"/>
</dbReference>
<evidence type="ECO:0000259" key="3">
    <source>
        <dbReference type="Pfam" id="PF00149"/>
    </source>
</evidence>
<dbReference type="RefSeq" id="XP_009037763.1">
    <property type="nucleotide sequence ID" value="XM_009039515.1"/>
</dbReference>
<dbReference type="InterPro" id="IPR008775">
    <property type="entry name" value="Phytyl_CoA_dOase-like"/>
</dbReference>
<evidence type="ECO:0000256" key="2">
    <source>
        <dbReference type="SAM" id="SignalP"/>
    </source>
</evidence>